<dbReference type="EMBL" id="JACHEK010000004">
    <property type="protein sequence ID" value="MBB6144341.1"/>
    <property type="molecule type" value="Genomic_DNA"/>
</dbReference>
<dbReference type="InterPro" id="IPR027417">
    <property type="entry name" value="P-loop_NTPase"/>
</dbReference>
<evidence type="ECO:0000313" key="1">
    <source>
        <dbReference type="EMBL" id="MBB6144341.1"/>
    </source>
</evidence>
<reference evidence="1 2" key="1">
    <citation type="submission" date="2020-08" db="EMBL/GenBank/DDBJ databases">
        <title>Genomic Encyclopedia of Type Strains, Phase IV (KMG-IV): sequencing the most valuable type-strain genomes for metagenomic binning, comparative biology and taxonomic classification.</title>
        <authorList>
            <person name="Goeker M."/>
        </authorList>
    </citation>
    <scope>NUCLEOTIDE SEQUENCE [LARGE SCALE GENOMIC DNA]</scope>
    <source>
        <strain evidence="1 2">DSM 103733</strain>
    </source>
</reference>
<evidence type="ECO:0008006" key="3">
    <source>
        <dbReference type="Google" id="ProtNLM"/>
    </source>
</evidence>
<dbReference type="OrthoDB" id="9814088at2"/>
<keyword evidence="2" id="KW-1185">Reference proteome</keyword>
<dbReference type="Proteomes" id="UP000538666">
    <property type="component" value="Unassembled WGS sequence"/>
</dbReference>
<gene>
    <name evidence="1" type="ORF">HNQ77_002293</name>
</gene>
<dbReference type="RefSeq" id="WP_050059024.1">
    <property type="nucleotide sequence ID" value="NZ_JACHEK010000004.1"/>
</dbReference>
<dbReference type="Gene3D" id="3.40.50.300">
    <property type="entry name" value="P-loop containing nucleotide triphosphate hydrolases"/>
    <property type="match status" value="2"/>
</dbReference>
<accession>A0A841JZF4</accession>
<name>A0A841JZF4_9BACT</name>
<protein>
    <recommendedName>
        <fullName evidence="3">Helicase</fullName>
    </recommendedName>
</protein>
<dbReference type="AlphaFoldDB" id="A0A841JZF4"/>
<sequence length="1021" mass="114755">MSASLKRFQQATVEVACRTLEDVAGPRRFLVADEVGLGKTVVARDIVARLCKRQSRPLLVYYVTNGQRVGNQNRGRLVDFLPREERKNALSNIDRLGLIPFETARPKAKVRLYALTPATSFPGDQARLHGGRKEERAFLRALLGWTYPQLIRSLPEDLLRGTARKNWEQLVEAYRHARYKPEERFLRAFRSAVSQEFKGDPYAKIVEAAKTETKGRIIGRLRRALAHAQLIFSPPDLVIFDEFQRYRELLTPNGLQDKLMSQLLCGANPPAVLLLSATPYKLYAGRWEQAAGADHHRELFELIEFLGGDHGKVIRQRAMSAFSDFGDSIRAMARIPSESSEFDAHRVSASAQRTTLQGLLGPLMSRTEREGRDVSDGSHTVPLACELSAEDVRVYRHLVNSFKKQHRSEALPYWLSVPLPMQALGKRYQAWKQRISLNDSKLTKLTLEDRKKLKPAAHWPHPKLRALQRVLKSDSLALPWTAPSLPWWSLSGDWAGETPEKLLLFSRFKATPQSIAALLSLEVEASYLPKKRGYELAWRQRRLQAGKGRMPILALFHPSPFLIGAVDPMKARGGNLRSVRASVMAQLLSALDKLGVQIDKATAKERKRRRPIWKIISALDLRAGFSAMSSSAWKQVAADDVRLLGCVQQWHKASTVTSISSSELRDLATIALSSPGVVAGRALRRHYAQALAPEGFHDLLRLCWHGLRTYLDNPVFFARLKGRTPALTLQQAALSGNLEALLDEHFWLARQSGSEDGAELAEDLCSILGVTTGSFSFHPIGSKSEQRIRVRCHAAVPFGGTDHELDSKAGTGVTRPVRSDELRKAFNTPFWPHVLATTSVGQEGLDFHVWCGRVAHWDLCSSPLDLEQREGRIQRYGGQLIRRSLAKSLGTELLKKDLHGGSVWPEIERAGNLEKSDLSGLSPWWVLPETGVTRYIFRMPHSRDEARFKALQEQRLLYRLALGQPNQEDFVNVLMASHADKFPILRELALDLSAFGREKTQSGEERIMTPLVHEATVQARR</sequence>
<dbReference type="SUPFAM" id="SSF52540">
    <property type="entry name" value="P-loop containing nucleoside triphosphate hydrolases"/>
    <property type="match status" value="2"/>
</dbReference>
<proteinExistence type="predicted"/>
<comment type="caution">
    <text evidence="1">The sequence shown here is derived from an EMBL/GenBank/DDBJ whole genome shotgun (WGS) entry which is preliminary data.</text>
</comment>
<evidence type="ECO:0000313" key="2">
    <source>
        <dbReference type="Proteomes" id="UP000538666"/>
    </source>
</evidence>
<organism evidence="1 2">
    <name type="scientific">Silvibacterium bohemicum</name>
    <dbReference type="NCBI Taxonomy" id="1577686"/>
    <lineage>
        <taxon>Bacteria</taxon>
        <taxon>Pseudomonadati</taxon>
        <taxon>Acidobacteriota</taxon>
        <taxon>Terriglobia</taxon>
        <taxon>Terriglobales</taxon>
        <taxon>Acidobacteriaceae</taxon>
        <taxon>Silvibacterium</taxon>
    </lineage>
</organism>